<reference evidence="1" key="1">
    <citation type="submission" date="2020-11" db="EMBL/GenBank/DDBJ databases">
        <authorList>
            <person name="Tran Van P."/>
        </authorList>
    </citation>
    <scope>NUCLEOTIDE SEQUENCE</scope>
</reference>
<sequence>MSMLMLMSNGEGICRRKERKGDKDTPRLAQPTIYVDPDVHKEDSTVLPTPLSERFSVQTQLNPNVAILTIFPSITTETRVTHSSESTPVIGWASEPVWLLRAEAHPDPKSGPTTVPHGAWECINVLLSAEIITQKQFQLAMLSSSKLHATAHDIAIN</sequence>
<name>A0A7R9PPE3_TIMGE</name>
<gene>
    <name evidence="1" type="ORF">TGEB3V08_LOCUS7990</name>
</gene>
<organism evidence="1">
    <name type="scientific">Timema genevievae</name>
    <name type="common">Walking stick</name>
    <dbReference type="NCBI Taxonomy" id="629358"/>
    <lineage>
        <taxon>Eukaryota</taxon>
        <taxon>Metazoa</taxon>
        <taxon>Ecdysozoa</taxon>
        <taxon>Arthropoda</taxon>
        <taxon>Hexapoda</taxon>
        <taxon>Insecta</taxon>
        <taxon>Pterygota</taxon>
        <taxon>Neoptera</taxon>
        <taxon>Polyneoptera</taxon>
        <taxon>Phasmatodea</taxon>
        <taxon>Timematodea</taxon>
        <taxon>Timematoidea</taxon>
        <taxon>Timematidae</taxon>
        <taxon>Timema</taxon>
    </lineage>
</organism>
<dbReference type="AlphaFoldDB" id="A0A7R9PPE3"/>
<proteinExistence type="predicted"/>
<accession>A0A7R9PPE3</accession>
<evidence type="ECO:0000313" key="1">
    <source>
        <dbReference type="EMBL" id="CAD7601523.1"/>
    </source>
</evidence>
<protein>
    <submittedName>
        <fullName evidence="1">Uncharacterized protein</fullName>
    </submittedName>
</protein>
<dbReference type="EMBL" id="OE842831">
    <property type="protein sequence ID" value="CAD7601523.1"/>
    <property type="molecule type" value="Genomic_DNA"/>
</dbReference>